<dbReference type="EMBL" id="JAIULA010000018">
    <property type="protein sequence ID" value="MCP0887485.1"/>
    <property type="molecule type" value="Genomic_DNA"/>
</dbReference>
<feature type="domain" description="SIS" evidence="6">
    <location>
        <begin position="32"/>
        <end position="178"/>
    </location>
</feature>
<dbReference type="Gene3D" id="3.40.50.10490">
    <property type="entry name" value="Glucose-6-phosphate isomerase like protein, domain 1"/>
    <property type="match status" value="1"/>
</dbReference>
<evidence type="ECO:0000256" key="3">
    <source>
        <dbReference type="ARBA" id="ARBA00023122"/>
    </source>
</evidence>
<dbReference type="InterPro" id="IPR046348">
    <property type="entry name" value="SIS_dom_sf"/>
</dbReference>
<keyword evidence="2" id="KW-0677">Repeat</keyword>
<reference evidence="7 8" key="1">
    <citation type="journal article" date="2023" name="Int. J. Syst. Evol. Microbiol.">
        <title>Ligilactobacillus ubinensis sp. nov., a novel species isolated from the wild ferment of a durian fruit (Durio zibethinus).</title>
        <authorList>
            <person name="Heng Y.C."/>
            <person name="Menon N."/>
            <person name="Chen B."/>
            <person name="Loo B.Z.L."/>
            <person name="Wong G.W.J."/>
            <person name="Lim A.C.H."/>
            <person name="Silvaraju S."/>
            <person name="Kittelmann S."/>
        </authorList>
    </citation>
    <scope>NUCLEOTIDE SEQUENCE [LARGE SCALE GENOMIC DNA]</scope>
    <source>
        <strain evidence="7 8">WILCCON 0076</strain>
    </source>
</reference>
<gene>
    <name evidence="7" type="ORF">LB941_09060</name>
</gene>
<dbReference type="SUPFAM" id="SSF53697">
    <property type="entry name" value="SIS domain"/>
    <property type="match status" value="1"/>
</dbReference>
<dbReference type="GO" id="GO:1901135">
    <property type="term" value="P:carbohydrate derivative metabolic process"/>
    <property type="evidence" value="ECO:0007669"/>
    <property type="project" value="InterPro"/>
</dbReference>
<dbReference type="InterPro" id="IPR046342">
    <property type="entry name" value="CBS_dom_sf"/>
</dbReference>
<evidence type="ECO:0000256" key="2">
    <source>
        <dbReference type="ARBA" id="ARBA00022737"/>
    </source>
</evidence>
<proteinExistence type="inferred from homology"/>
<feature type="domain" description="CBS" evidence="5">
    <location>
        <begin position="270"/>
        <end position="317"/>
    </location>
</feature>
<dbReference type="RefSeq" id="WP_253361419.1">
    <property type="nucleotide sequence ID" value="NZ_JAIULA010000018.1"/>
</dbReference>
<dbReference type="SMART" id="SM00116">
    <property type="entry name" value="CBS"/>
    <property type="match status" value="2"/>
</dbReference>
<dbReference type="AlphaFoldDB" id="A0A9X2FLI7"/>
<evidence type="ECO:0000313" key="8">
    <source>
        <dbReference type="Proteomes" id="UP001139006"/>
    </source>
</evidence>
<organism evidence="7 8">
    <name type="scientific">Ligilactobacillus ubinensis</name>
    <dbReference type="NCBI Taxonomy" id="2876789"/>
    <lineage>
        <taxon>Bacteria</taxon>
        <taxon>Bacillati</taxon>
        <taxon>Bacillota</taxon>
        <taxon>Bacilli</taxon>
        <taxon>Lactobacillales</taxon>
        <taxon>Lactobacillaceae</taxon>
        <taxon>Ligilactobacillus</taxon>
    </lineage>
</organism>
<comment type="caution">
    <text evidence="7">The sequence shown here is derived from an EMBL/GenBank/DDBJ whole genome shotgun (WGS) entry which is preliminary data.</text>
</comment>
<evidence type="ECO:0000313" key="7">
    <source>
        <dbReference type="EMBL" id="MCP0887485.1"/>
    </source>
</evidence>
<dbReference type="PROSITE" id="PS51371">
    <property type="entry name" value="CBS"/>
    <property type="match status" value="2"/>
</dbReference>
<comment type="similarity">
    <text evidence="1">Belongs to the SIS family. GutQ/KpsF subfamily.</text>
</comment>
<evidence type="ECO:0000259" key="5">
    <source>
        <dbReference type="PROSITE" id="PS51371"/>
    </source>
</evidence>
<protein>
    <submittedName>
        <fullName evidence="7">KpsF/GutQ family sugar-phosphate isomerase</fullName>
    </submittedName>
</protein>
<dbReference type="PANTHER" id="PTHR42745:SF1">
    <property type="entry name" value="ARABINOSE 5-PHOSPHATE ISOMERASE KDSD"/>
    <property type="match status" value="1"/>
</dbReference>
<dbReference type="InterPro" id="IPR050986">
    <property type="entry name" value="GutQ/KpsF_isomerases"/>
</dbReference>
<dbReference type="InterPro" id="IPR035474">
    <property type="entry name" value="SIS_Kpsf"/>
</dbReference>
<evidence type="ECO:0000256" key="4">
    <source>
        <dbReference type="PROSITE-ProRule" id="PRU00703"/>
    </source>
</evidence>
<dbReference type="PROSITE" id="PS51464">
    <property type="entry name" value="SIS"/>
    <property type="match status" value="1"/>
</dbReference>
<keyword evidence="7" id="KW-0413">Isomerase</keyword>
<feature type="domain" description="CBS" evidence="5">
    <location>
        <begin position="204"/>
        <end position="261"/>
    </location>
</feature>
<dbReference type="CDD" id="cd05014">
    <property type="entry name" value="SIS_Kpsf"/>
    <property type="match status" value="1"/>
</dbReference>
<keyword evidence="8" id="KW-1185">Reference proteome</keyword>
<name>A0A9X2FLI7_9LACO</name>
<dbReference type="Pfam" id="PF01380">
    <property type="entry name" value="SIS"/>
    <property type="match status" value="1"/>
</dbReference>
<dbReference type="GO" id="GO:0005975">
    <property type="term" value="P:carbohydrate metabolic process"/>
    <property type="evidence" value="ECO:0007669"/>
    <property type="project" value="InterPro"/>
</dbReference>
<dbReference type="InterPro" id="IPR001347">
    <property type="entry name" value="SIS_dom"/>
</dbReference>
<sequence>MAYYEIAQEVFKKESEELQKVAARLNNSFDELVNMVADVKGRIILIGTGKSELIAKKIAASLSSIGFPSFAIDAGTTFHGDLGRIAKDDLVFFVSNSGETQEVVQALFALQNNYPDDLLSIALTGNLESTLAKNTKMQFDVGVSEEVDVTKMAPTASTTAVLVFGDALLTALEEKVGFTRRQFAKYHPGGSIGKMLLQRVKHVMHTKVPYVNEDTPINEVIYTISDYGIGLTLVRELGTQKIIGIITDGDIRKKFLNISSVKKSSAKDYMTYGFVSIDQEERNREAWRLMARHGISNLIVTDSQKEVVGVVTIHEVL</sequence>
<dbReference type="GO" id="GO:0097367">
    <property type="term" value="F:carbohydrate derivative binding"/>
    <property type="evidence" value="ECO:0007669"/>
    <property type="project" value="InterPro"/>
</dbReference>
<evidence type="ECO:0000256" key="1">
    <source>
        <dbReference type="ARBA" id="ARBA00008165"/>
    </source>
</evidence>
<dbReference type="Proteomes" id="UP001139006">
    <property type="component" value="Unassembled WGS sequence"/>
</dbReference>
<dbReference type="Pfam" id="PF00571">
    <property type="entry name" value="CBS"/>
    <property type="match status" value="2"/>
</dbReference>
<dbReference type="NCBIfam" id="TIGR00393">
    <property type="entry name" value="kpsF"/>
    <property type="match status" value="1"/>
</dbReference>
<evidence type="ECO:0000259" key="6">
    <source>
        <dbReference type="PROSITE" id="PS51464"/>
    </source>
</evidence>
<dbReference type="Gene3D" id="3.10.580.10">
    <property type="entry name" value="CBS-domain"/>
    <property type="match status" value="1"/>
</dbReference>
<dbReference type="PANTHER" id="PTHR42745">
    <property type="match status" value="1"/>
</dbReference>
<dbReference type="InterPro" id="IPR000644">
    <property type="entry name" value="CBS_dom"/>
</dbReference>
<dbReference type="GO" id="GO:0016853">
    <property type="term" value="F:isomerase activity"/>
    <property type="evidence" value="ECO:0007669"/>
    <property type="project" value="UniProtKB-KW"/>
</dbReference>
<keyword evidence="3 4" id="KW-0129">CBS domain</keyword>
<dbReference type="InterPro" id="IPR004800">
    <property type="entry name" value="KdsD/KpsF-type"/>
</dbReference>
<accession>A0A9X2FLI7</accession>